<keyword evidence="2" id="KW-1133">Transmembrane helix</keyword>
<dbReference type="PANTHER" id="PTHR18640">
    <property type="entry name" value="SOLUTE CARRIER FAMILY 10 MEMBER 7"/>
    <property type="match status" value="1"/>
</dbReference>
<evidence type="ECO:0000256" key="2">
    <source>
        <dbReference type="SAM" id="Phobius"/>
    </source>
</evidence>
<keyword evidence="2" id="KW-0812">Transmembrane</keyword>
<sequence length="764" mass="85976">MSSTKYGRLNQIADEKDEEMHSIELSTPPQGRKAETLDVIVSTPETTPTEAIVPPPPRWKAFLNGLSKHFFLVGLSLGVILGYTLPHIGRRDGPLHPEIVTPFVLIPLLFLMSGLTIPTSDITKTAFNWKLHSVIQLFIFCLIPLFNFLEVIPLRRLGLNEYENHSGASMTHRRYILTGMILLSCFPSTTTTCVVLTRSSGGDTAGSLFSSLLSNVTGIFLSPFLISLILRSENVEIPYVSLMVNLLLTVLLPISVGQAIFNIFRYFKREHWLGWVPVSPLSNAIVLFVFFTVFSDAFVDPNGAASPLQWLLVGGIISVNYVLISALAWGVGSIPQLKYTRKERVAILFTAPHKTMGMGLSIINALYGDDPMRYLVFLPLDTRMSNITLIFEPYVSHKEKSPELFATAGGTPHEILDSVENFQPYVNVEALQKGNRTHTSIMPPPTICDFSKWQRPATKRKQKDMEMVKALTEQQPHRVINLQKKYKVYSRYSFIQNHWTPVSPQLLGQTLPVSTPELSQLAQISAEKRDLADHSHHVNEGSQMNRITIANLLIYFIDYFEVEEKGILVVSRVCSVVRGRAHPRQIINVLTDIDKSHRLEAKEAIPGFEPGFQGSEPRVLTATLYGLVALIECLEVTTTPRRQHLENACVCAELQCATRSSFSADSAVFRINTYTTTTSETKIRHLTRHLLKYCALLRGLSLEIHRSIHDTAHPTSKKRVTINPPKKTATADMKKSSAFRLPLYEILHHLHFLNLYRLTYLRTQ</sequence>
<dbReference type="PANTHER" id="PTHR18640:SF5">
    <property type="entry name" value="SODIUM_BILE ACID COTRANSPORTER 7"/>
    <property type="match status" value="1"/>
</dbReference>
<evidence type="ECO:0000256" key="1">
    <source>
        <dbReference type="SAM" id="MobiDB-lite"/>
    </source>
</evidence>
<dbReference type="AlphaFoldDB" id="A0A2P6NCG4"/>
<feature type="transmembrane region" description="Helical" evidence="2">
    <location>
        <begin position="281"/>
        <end position="299"/>
    </location>
</feature>
<dbReference type="GO" id="GO:0005886">
    <property type="term" value="C:plasma membrane"/>
    <property type="evidence" value="ECO:0007669"/>
    <property type="project" value="TreeGrafter"/>
</dbReference>
<proteinExistence type="predicted"/>
<accession>A0A2P6NCG4</accession>
<feature type="transmembrane region" description="Helical" evidence="2">
    <location>
        <begin position="209"/>
        <end position="230"/>
    </location>
</feature>
<keyword evidence="2" id="KW-0472">Membrane</keyword>
<dbReference type="OrthoDB" id="188035at2759"/>
<feature type="transmembrane region" description="Helical" evidence="2">
    <location>
        <begin position="311"/>
        <end position="332"/>
    </location>
</feature>
<name>A0A2P6NCG4_9EUKA</name>
<feature type="transmembrane region" description="Helical" evidence="2">
    <location>
        <begin position="131"/>
        <end position="154"/>
    </location>
</feature>
<dbReference type="STRING" id="1890364.A0A2P6NCG4"/>
<feature type="transmembrane region" description="Helical" evidence="2">
    <location>
        <begin position="100"/>
        <end position="119"/>
    </location>
</feature>
<dbReference type="InterPro" id="IPR038770">
    <property type="entry name" value="Na+/solute_symporter_sf"/>
</dbReference>
<protein>
    <submittedName>
        <fullName evidence="3">Uncharacterized protein</fullName>
    </submittedName>
</protein>
<evidence type="ECO:0000313" key="4">
    <source>
        <dbReference type="Proteomes" id="UP000241769"/>
    </source>
</evidence>
<feature type="transmembrane region" description="Helical" evidence="2">
    <location>
        <begin position="242"/>
        <end position="261"/>
    </location>
</feature>
<reference evidence="3 4" key="1">
    <citation type="journal article" date="2018" name="Genome Biol. Evol.">
        <title>Multiple Roots of Fruiting Body Formation in Amoebozoa.</title>
        <authorList>
            <person name="Hillmann F."/>
            <person name="Forbes G."/>
            <person name="Novohradska S."/>
            <person name="Ferling I."/>
            <person name="Riege K."/>
            <person name="Groth M."/>
            <person name="Westermann M."/>
            <person name="Marz M."/>
            <person name="Spaller T."/>
            <person name="Winckler T."/>
            <person name="Schaap P."/>
            <person name="Glockner G."/>
        </authorList>
    </citation>
    <scope>NUCLEOTIDE SEQUENCE [LARGE SCALE GENOMIC DNA]</scope>
    <source>
        <strain evidence="3 4">Jena</strain>
    </source>
</reference>
<dbReference type="InParanoid" id="A0A2P6NCG4"/>
<keyword evidence="4" id="KW-1185">Reference proteome</keyword>
<feature type="transmembrane region" description="Helical" evidence="2">
    <location>
        <begin position="175"/>
        <end position="197"/>
    </location>
</feature>
<dbReference type="Gene3D" id="1.20.1530.20">
    <property type="match status" value="1"/>
</dbReference>
<evidence type="ECO:0000313" key="3">
    <source>
        <dbReference type="EMBL" id="PRP81654.1"/>
    </source>
</evidence>
<gene>
    <name evidence="3" type="ORF">PROFUN_01161</name>
</gene>
<feature type="region of interest" description="Disordered" evidence="1">
    <location>
        <begin position="1"/>
        <end position="29"/>
    </location>
</feature>
<dbReference type="InterPro" id="IPR016833">
    <property type="entry name" value="Put_Na-Bile_cotransptr"/>
</dbReference>
<dbReference type="EMBL" id="MDYQ01000121">
    <property type="protein sequence ID" value="PRP81654.1"/>
    <property type="molecule type" value="Genomic_DNA"/>
</dbReference>
<dbReference type="Proteomes" id="UP000241769">
    <property type="component" value="Unassembled WGS sequence"/>
</dbReference>
<comment type="caution">
    <text evidence="3">The sequence shown here is derived from an EMBL/GenBank/DDBJ whole genome shotgun (WGS) entry which is preliminary data.</text>
</comment>
<dbReference type="Pfam" id="PF13593">
    <property type="entry name" value="SBF_like"/>
    <property type="match status" value="1"/>
</dbReference>
<organism evidence="3 4">
    <name type="scientific">Planoprotostelium fungivorum</name>
    <dbReference type="NCBI Taxonomy" id="1890364"/>
    <lineage>
        <taxon>Eukaryota</taxon>
        <taxon>Amoebozoa</taxon>
        <taxon>Evosea</taxon>
        <taxon>Variosea</taxon>
        <taxon>Cavosteliida</taxon>
        <taxon>Cavosteliaceae</taxon>
        <taxon>Planoprotostelium</taxon>
    </lineage>
</organism>
<feature type="transmembrane region" description="Helical" evidence="2">
    <location>
        <begin position="69"/>
        <end position="88"/>
    </location>
</feature>